<keyword evidence="2" id="KW-1185">Reference proteome</keyword>
<reference evidence="1 2" key="1">
    <citation type="journal article" date="2011" name="Appl. Environ. Microbiol.">
        <title>Methanogenic archaea isolated from Taiwan's Chelungpu fault.</title>
        <authorList>
            <person name="Wu S.Y."/>
            <person name="Lai M.C."/>
        </authorList>
    </citation>
    <scope>NUCLEOTIDE SEQUENCE [LARGE SCALE GENOMIC DNA]</scope>
    <source>
        <strain evidence="1 2">St545Mb</strain>
    </source>
</reference>
<protein>
    <recommendedName>
        <fullName evidence="3">DUF11 domain-containing protein</fullName>
    </recommendedName>
</protein>
<accession>A0AAE3HBM7</accession>
<evidence type="ECO:0000313" key="1">
    <source>
        <dbReference type="EMBL" id="MCQ6963611.1"/>
    </source>
</evidence>
<dbReference type="Proteomes" id="UP001206983">
    <property type="component" value="Unassembled WGS sequence"/>
</dbReference>
<dbReference type="RefSeq" id="WP_256623523.1">
    <property type="nucleotide sequence ID" value="NZ_JTEO01000006.1"/>
</dbReference>
<proteinExistence type="predicted"/>
<dbReference type="NCBIfam" id="TIGR01451">
    <property type="entry name" value="B_ant_repeat"/>
    <property type="match status" value="1"/>
</dbReference>
<organism evidence="1 2">
    <name type="scientific">Methanolobus chelungpuianus</name>
    <dbReference type="NCBI Taxonomy" id="502115"/>
    <lineage>
        <taxon>Archaea</taxon>
        <taxon>Methanobacteriati</taxon>
        <taxon>Methanobacteriota</taxon>
        <taxon>Stenosarchaea group</taxon>
        <taxon>Methanomicrobia</taxon>
        <taxon>Methanosarcinales</taxon>
        <taxon>Methanosarcinaceae</taxon>
        <taxon>Methanolobus</taxon>
    </lineage>
</organism>
<sequence length="421" mass="47196">MNPVYLRVACLLVSLLCLSGLASAGSFTDEDGLEWLDAGNYTLYWGQEVNTSGYLIKAADFSPSKAFDTDSDYVMLTVKSNRSETWQTILARNNSDIPDNQIFGDRLNVTVLSVVTGSNIPVPYTNISVYLANVTASREVVIEKIDATISVEENRAKEVYMGERGHFEIKVRNLRFVPTSIQVVQTIPDGLIFDPDVDMEWNCTLAPEGQKSFQYSLKALRPGTYNFTGTQVLVRMDGRVYSKVLNDTQFVVHGPHINLTKAHSAESVQVNDIIRMRVTAVNEGDRAAYVSVSDELPQGAVLMEGTTGSSRILYPSENITLEYSLRMGKAGNIVMPSAKASFKDPRDYEDVVYSRRYMLYVREYGEQDRPADYYDTGYPEYTSAGESAEQPEPLKEDHGMFRIFYDLIDAVRQLISGLRQK</sequence>
<gene>
    <name evidence="1" type="ORF">PV02_11110</name>
</gene>
<dbReference type="EMBL" id="JTEO01000006">
    <property type="protein sequence ID" value="MCQ6963611.1"/>
    <property type="molecule type" value="Genomic_DNA"/>
</dbReference>
<comment type="caution">
    <text evidence="1">The sequence shown here is derived from an EMBL/GenBank/DDBJ whole genome shotgun (WGS) entry which is preliminary data.</text>
</comment>
<dbReference type="AlphaFoldDB" id="A0AAE3HBM7"/>
<dbReference type="InterPro" id="IPR047589">
    <property type="entry name" value="DUF11_rpt"/>
</dbReference>
<evidence type="ECO:0008006" key="3">
    <source>
        <dbReference type="Google" id="ProtNLM"/>
    </source>
</evidence>
<name>A0AAE3HBM7_9EURY</name>
<evidence type="ECO:0000313" key="2">
    <source>
        <dbReference type="Proteomes" id="UP001206983"/>
    </source>
</evidence>